<organism evidence="1 2">
    <name type="scientific">Fusibacter ferrireducens</name>
    <dbReference type="NCBI Taxonomy" id="2785058"/>
    <lineage>
        <taxon>Bacteria</taxon>
        <taxon>Bacillati</taxon>
        <taxon>Bacillota</taxon>
        <taxon>Clostridia</taxon>
        <taxon>Eubacteriales</taxon>
        <taxon>Eubacteriales Family XII. Incertae Sedis</taxon>
        <taxon>Fusibacter</taxon>
    </lineage>
</organism>
<dbReference type="InterPro" id="IPR052411">
    <property type="entry name" value="c-mor_Regulatory_Protein"/>
</dbReference>
<sequence length="91" mass="10379">MNYKNAAEILPADLLEELQKYTEGTIIYIPKSSRREAWGLKSGIRDELDQRNASILAEFEAGKSVGLIANHYFMSEAAVKKIVYERKTEKK</sequence>
<dbReference type="Proteomes" id="UP000614200">
    <property type="component" value="Unassembled WGS sequence"/>
</dbReference>
<evidence type="ECO:0008006" key="3">
    <source>
        <dbReference type="Google" id="ProtNLM"/>
    </source>
</evidence>
<evidence type="ECO:0000313" key="1">
    <source>
        <dbReference type="EMBL" id="MBF4691823.1"/>
    </source>
</evidence>
<proteinExistence type="predicted"/>
<dbReference type="InterPro" id="IPR049739">
    <property type="entry name" value="YraL-like"/>
</dbReference>
<reference evidence="1 2" key="1">
    <citation type="submission" date="2020-11" db="EMBL/GenBank/DDBJ databases">
        <title>Fusibacter basophilias sp. nov.</title>
        <authorList>
            <person name="Qiu D."/>
        </authorList>
    </citation>
    <scope>NUCLEOTIDE SEQUENCE [LARGE SCALE GENOMIC DNA]</scope>
    <source>
        <strain evidence="1 2">Q10-2</strain>
    </source>
</reference>
<protein>
    <recommendedName>
        <fullName evidence="3">Mor transcription activator domain-containing protein</fullName>
    </recommendedName>
</protein>
<name>A0ABR9ZMY0_9FIRM</name>
<dbReference type="PANTHER" id="PTHR37812:SF1">
    <property type="entry name" value="MU-LIKE PROPHAGE FLUMU PROTEIN C"/>
    <property type="match status" value="1"/>
</dbReference>
<dbReference type="InterPro" id="IPR009057">
    <property type="entry name" value="Homeodomain-like_sf"/>
</dbReference>
<gene>
    <name evidence="1" type="ORF">ISU02_01770</name>
</gene>
<dbReference type="SUPFAM" id="SSF46689">
    <property type="entry name" value="Homeodomain-like"/>
    <property type="match status" value="1"/>
</dbReference>
<dbReference type="PANTHER" id="PTHR37812">
    <property type="entry name" value="MU-LIKE PROPHAGE FLUMU PROTEIN C"/>
    <property type="match status" value="1"/>
</dbReference>
<dbReference type="NCBIfam" id="NF040785">
    <property type="entry name" value="CD3324_fam"/>
    <property type="match status" value="1"/>
</dbReference>
<dbReference type="RefSeq" id="WP_194700054.1">
    <property type="nucleotide sequence ID" value="NZ_JADKNH010000001.1"/>
</dbReference>
<dbReference type="EMBL" id="JADKNH010000001">
    <property type="protein sequence ID" value="MBF4691823.1"/>
    <property type="molecule type" value="Genomic_DNA"/>
</dbReference>
<keyword evidence="2" id="KW-1185">Reference proteome</keyword>
<comment type="caution">
    <text evidence="1">The sequence shown here is derived from an EMBL/GenBank/DDBJ whole genome shotgun (WGS) entry which is preliminary data.</text>
</comment>
<accession>A0ABR9ZMY0</accession>
<evidence type="ECO:0000313" key="2">
    <source>
        <dbReference type="Proteomes" id="UP000614200"/>
    </source>
</evidence>